<dbReference type="Proteomes" id="UP000646827">
    <property type="component" value="Unassembled WGS sequence"/>
</dbReference>
<gene>
    <name evidence="1" type="ORF">INT45_009501</name>
</gene>
<accession>A0A8H7VN81</accession>
<organism evidence="1 2">
    <name type="scientific">Circinella minor</name>
    <dbReference type="NCBI Taxonomy" id="1195481"/>
    <lineage>
        <taxon>Eukaryota</taxon>
        <taxon>Fungi</taxon>
        <taxon>Fungi incertae sedis</taxon>
        <taxon>Mucoromycota</taxon>
        <taxon>Mucoromycotina</taxon>
        <taxon>Mucoromycetes</taxon>
        <taxon>Mucorales</taxon>
        <taxon>Lichtheimiaceae</taxon>
        <taxon>Circinella</taxon>
    </lineage>
</organism>
<reference evidence="1 2" key="1">
    <citation type="submission" date="2020-12" db="EMBL/GenBank/DDBJ databases">
        <title>Metabolic potential, ecology and presence of endohyphal bacteria is reflected in genomic diversity of Mucoromycotina.</title>
        <authorList>
            <person name="Muszewska A."/>
            <person name="Okrasinska A."/>
            <person name="Steczkiewicz K."/>
            <person name="Drgas O."/>
            <person name="Orlowska M."/>
            <person name="Perlinska-Lenart U."/>
            <person name="Aleksandrzak-Piekarczyk T."/>
            <person name="Szatraj K."/>
            <person name="Zielenkiewicz U."/>
            <person name="Pilsyk S."/>
            <person name="Malc E."/>
            <person name="Mieczkowski P."/>
            <person name="Kruszewska J.S."/>
            <person name="Biernat P."/>
            <person name="Pawlowska J."/>
        </authorList>
    </citation>
    <scope>NUCLEOTIDE SEQUENCE [LARGE SCALE GENOMIC DNA]</scope>
    <source>
        <strain evidence="1 2">CBS 142.35</strain>
    </source>
</reference>
<proteinExistence type="predicted"/>
<evidence type="ECO:0000313" key="2">
    <source>
        <dbReference type="Proteomes" id="UP000646827"/>
    </source>
</evidence>
<comment type="caution">
    <text evidence="1">The sequence shown here is derived from an EMBL/GenBank/DDBJ whole genome shotgun (WGS) entry which is preliminary data.</text>
</comment>
<keyword evidence="2" id="KW-1185">Reference proteome</keyword>
<name>A0A8H7VN81_9FUNG</name>
<evidence type="ECO:0000313" key="1">
    <source>
        <dbReference type="EMBL" id="KAG2225172.1"/>
    </source>
</evidence>
<dbReference type="EMBL" id="JAEPRB010000031">
    <property type="protein sequence ID" value="KAG2225172.1"/>
    <property type="molecule type" value="Genomic_DNA"/>
</dbReference>
<dbReference type="OrthoDB" id="2265579at2759"/>
<protein>
    <submittedName>
        <fullName evidence="1">Uncharacterized protein</fullName>
    </submittedName>
</protein>
<dbReference type="AlphaFoldDB" id="A0A8H7VN81"/>
<sequence>MTATPPSDVVITQYELKCQSDAGKKLSTSQIKNGIINEIQINRNYTAAEELFQDLLATLTAKKVTYGQLKQGHQKVFRYREVDIANFQRSIAKIVQQAPNPPKALHYANLLLNEVDPPLRDEKIENTVLIHLIKLYSRHGGDYLDKGLDFVKIGVERELARTPKTLRPMHYLPENAFEVTCTPILRYHQMKFSRNGLSLESWQPKTF</sequence>